<protein>
    <submittedName>
        <fullName evidence="2">Uncharacterized protein</fullName>
    </submittedName>
</protein>
<keyword evidence="3" id="KW-1185">Reference proteome</keyword>
<organism evidence="2 3">
    <name type="scientific">Seminavis robusta</name>
    <dbReference type="NCBI Taxonomy" id="568900"/>
    <lineage>
        <taxon>Eukaryota</taxon>
        <taxon>Sar</taxon>
        <taxon>Stramenopiles</taxon>
        <taxon>Ochrophyta</taxon>
        <taxon>Bacillariophyta</taxon>
        <taxon>Bacillariophyceae</taxon>
        <taxon>Bacillariophycidae</taxon>
        <taxon>Naviculales</taxon>
        <taxon>Naviculaceae</taxon>
        <taxon>Seminavis</taxon>
    </lineage>
</organism>
<dbReference type="EMBL" id="CAICTM010001180">
    <property type="protein sequence ID" value="CAB9521299.1"/>
    <property type="molecule type" value="Genomic_DNA"/>
</dbReference>
<feature type="compositionally biased region" description="Basic and acidic residues" evidence="1">
    <location>
        <begin position="9"/>
        <end position="24"/>
    </location>
</feature>
<comment type="caution">
    <text evidence="2">The sequence shown here is derived from an EMBL/GenBank/DDBJ whole genome shotgun (WGS) entry which is preliminary data.</text>
</comment>
<feature type="compositionally biased region" description="Acidic residues" evidence="1">
    <location>
        <begin position="25"/>
        <end position="35"/>
    </location>
</feature>
<evidence type="ECO:0000313" key="2">
    <source>
        <dbReference type="EMBL" id="CAB9521299.1"/>
    </source>
</evidence>
<reference evidence="2" key="1">
    <citation type="submission" date="2020-06" db="EMBL/GenBank/DDBJ databases">
        <authorList>
            <consortium name="Plant Systems Biology data submission"/>
        </authorList>
    </citation>
    <scope>NUCLEOTIDE SEQUENCE</scope>
    <source>
        <strain evidence="2">D6</strain>
    </source>
</reference>
<name>A0A9N8ELU8_9STRA</name>
<evidence type="ECO:0000313" key="3">
    <source>
        <dbReference type="Proteomes" id="UP001153069"/>
    </source>
</evidence>
<gene>
    <name evidence="2" type="ORF">SEMRO_1182_G249980.1</name>
</gene>
<feature type="region of interest" description="Disordered" evidence="1">
    <location>
        <begin position="1"/>
        <end position="47"/>
    </location>
</feature>
<accession>A0A9N8ELU8</accession>
<dbReference type="Proteomes" id="UP001153069">
    <property type="component" value="Unassembled WGS sequence"/>
</dbReference>
<proteinExistence type="predicted"/>
<evidence type="ECO:0000256" key="1">
    <source>
        <dbReference type="SAM" id="MobiDB-lite"/>
    </source>
</evidence>
<sequence length="74" mass="8428">MDEAEEEDKPPAESKTEKSKTSGKDDEEEEKDEETEPKAKRSHKDNHCKLDLVVHGLVKGLDEALFRQVISFLC</sequence>
<dbReference type="AlphaFoldDB" id="A0A9N8ELU8"/>